<gene>
    <name evidence="2" type="ORF">SCHPADRAFT_72859</name>
</gene>
<evidence type="ECO:0000256" key="1">
    <source>
        <dbReference type="SAM" id="MobiDB-lite"/>
    </source>
</evidence>
<accession>A0A0H2SC89</accession>
<dbReference type="AlphaFoldDB" id="A0A0H2SC89"/>
<sequence length="285" mass="31385">MPSKTNLKLNSSPSKEKDRTRRISGISARTAFTTNTNYTATTTHTGTSFAASSTFSSFVSTKSSSGFGSRIKRLLGVTVKDLNVLPPMPSMPPSPTATTFASNYTNARTPAPSLRRTHVSMPSIDKDHLSPVRSALSNLPSFKEKKRLVIRLIANPDDTCGMGRLSASQEERAFECIKEWCSIYGALKRISRKSPFVPYQSMQVVLHSQEKYAMEVHVHFKTRNIAERVSVLNPCLFSSAPVSLTTASLSTRTSASSLRKCSEARSDPFNCRAERHQDVIQSNLS</sequence>
<evidence type="ECO:0000313" key="2">
    <source>
        <dbReference type="EMBL" id="KLO19363.1"/>
    </source>
</evidence>
<feature type="compositionally biased region" description="Polar residues" evidence="1">
    <location>
        <begin position="1"/>
        <end position="13"/>
    </location>
</feature>
<proteinExistence type="predicted"/>
<dbReference type="EMBL" id="KQ085887">
    <property type="protein sequence ID" value="KLO19363.1"/>
    <property type="molecule type" value="Genomic_DNA"/>
</dbReference>
<reference evidence="2 3" key="1">
    <citation type="submission" date="2015-04" db="EMBL/GenBank/DDBJ databases">
        <title>Complete genome sequence of Schizopora paradoxa KUC8140, a cosmopolitan wood degrader in East Asia.</title>
        <authorList>
            <consortium name="DOE Joint Genome Institute"/>
            <person name="Min B."/>
            <person name="Park H."/>
            <person name="Jang Y."/>
            <person name="Kim J.-J."/>
            <person name="Kim K.H."/>
            <person name="Pangilinan J."/>
            <person name="Lipzen A."/>
            <person name="Riley R."/>
            <person name="Grigoriev I.V."/>
            <person name="Spatafora J.W."/>
            <person name="Choi I.-G."/>
        </authorList>
    </citation>
    <scope>NUCLEOTIDE SEQUENCE [LARGE SCALE GENOMIC DNA]</scope>
    <source>
        <strain evidence="2 3">KUC8140</strain>
    </source>
</reference>
<organism evidence="2 3">
    <name type="scientific">Schizopora paradoxa</name>
    <dbReference type="NCBI Taxonomy" id="27342"/>
    <lineage>
        <taxon>Eukaryota</taxon>
        <taxon>Fungi</taxon>
        <taxon>Dikarya</taxon>
        <taxon>Basidiomycota</taxon>
        <taxon>Agaricomycotina</taxon>
        <taxon>Agaricomycetes</taxon>
        <taxon>Hymenochaetales</taxon>
        <taxon>Schizoporaceae</taxon>
        <taxon>Schizopora</taxon>
    </lineage>
</organism>
<keyword evidence="3" id="KW-1185">Reference proteome</keyword>
<dbReference type="InParanoid" id="A0A0H2SC89"/>
<evidence type="ECO:0000313" key="3">
    <source>
        <dbReference type="Proteomes" id="UP000053477"/>
    </source>
</evidence>
<protein>
    <submittedName>
        <fullName evidence="2">Uncharacterized protein</fullName>
    </submittedName>
</protein>
<name>A0A0H2SC89_9AGAM</name>
<dbReference type="Proteomes" id="UP000053477">
    <property type="component" value="Unassembled WGS sequence"/>
</dbReference>
<feature type="region of interest" description="Disordered" evidence="1">
    <location>
        <begin position="1"/>
        <end position="28"/>
    </location>
</feature>